<dbReference type="EMBL" id="CP041742">
    <property type="protein sequence ID" value="QDQ72531.1"/>
    <property type="molecule type" value="Genomic_DNA"/>
</dbReference>
<evidence type="ECO:0000313" key="2">
    <source>
        <dbReference type="EMBL" id="QDQ72531.1"/>
    </source>
</evidence>
<proteinExistence type="predicted"/>
<dbReference type="InterPro" id="IPR051842">
    <property type="entry name" value="uS12_prolyl_hydroxylase"/>
</dbReference>
<dbReference type="Pfam" id="PF13640">
    <property type="entry name" value="2OG-FeII_Oxy_3"/>
    <property type="match status" value="1"/>
</dbReference>
<accession>A0A516V1X9</accession>
<dbReference type="PANTHER" id="PTHR12117">
    <property type="entry name" value="HISTONE ACETYLTRANSFERASE COMPLEX"/>
    <property type="match status" value="1"/>
</dbReference>
<sequence length="308" mass="35789">MSTFNQLVAVRDEGECARLAEKFQGAYPFPHVSIDGFFRPEFIQRLIAGFPASGTPEYDRFCAGESEGPRRNYANSEPATFPPAFRELDAVCAEPEFLDYLTRLTGIPAFEADPAYFGAGIRESRNGAMLPPHLDFNYHPETLSHRRLNFLLYLNPEWKPEWGGNIQAHLDPNVYGDASMVASFAPMANRVFIFETSETSWHAFDRIRAPEGFARRAWSIYYYTRDRDGAEEIKRRNTEYVEPGLPPEFAEGHVLDADDITLLQEMLQRRDSRIAMLYELRRTFEPRYSHLWNEYKYYLERYQESQKS</sequence>
<dbReference type="OrthoDB" id="9783171at2"/>
<evidence type="ECO:0000313" key="3">
    <source>
        <dbReference type="Proteomes" id="UP000315891"/>
    </source>
</evidence>
<organism evidence="2 3">
    <name type="scientific">Pseudoluteimonas lycopersici</name>
    <dbReference type="NCBI Taxonomy" id="1324796"/>
    <lineage>
        <taxon>Bacteria</taxon>
        <taxon>Pseudomonadati</taxon>
        <taxon>Pseudomonadota</taxon>
        <taxon>Gammaproteobacteria</taxon>
        <taxon>Lysobacterales</taxon>
        <taxon>Lysobacteraceae</taxon>
        <taxon>Pseudoluteimonas</taxon>
    </lineage>
</organism>
<dbReference type="InterPro" id="IPR044862">
    <property type="entry name" value="Pro_4_hyd_alph_FE2OG_OXY"/>
</dbReference>
<dbReference type="AlphaFoldDB" id="A0A516V1X9"/>
<feature type="domain" description="Prolyl 4-hydroxylase alpha subunit Fe(2+) 2OG dioxygenase" evidence="1">
    <location>
        <begin position="125"/>
        <end position="222"/>
    </location>
</feature>
<reference evidence="2 3" key="1">
    <citation type="submission" date="2019-07" db="EMBL/GenBank/DDBJ databases">
        <title>Lysobacter weifangensis sp. nov., isolated from bensulfuron-methyl contaminated farmland soil.</title>
        <authorList>
            <person name="Zhao H."/>
        </authorList>
    </citation>
    <scope>NUCLEOTIDE SEQUENCE [LARGE SCALE GENOMIC DNA]</scope>
    <source>
        <strain evidence="2 3">CC-Bw-6</strain>
    </source>
</reference>
<dbReference type="Proteomes" id="UP000315891">
    <property type="component" value="Chromosome"/>
</dbReference>
<evidence type="ECO:0000259" key="1">
    <source>
        <dbReference type="Pfam" id="PF13640"/>
    </source>
</evidence>
<dbReference type="RefSeq" id="WP_143878047.1">
    <property type="nucleotide sequence ID" value="NZ_BAABLZ010000002.1"/>
</dbReference>
<name>A0A516V1X9_9GAMM</name>
<protein>
    <submittedName>
        <fullName evidence="2">2OG-Fe(II) oxygenase</fullName>
    </submittedName>
</protein>
<keyword evidence="3" id="KW-1185">Reference proteome</keyword>
<dbReference type="Gene3D" id="2.60.120.620">
    <property type="entry name" value="q2cbj1_9rhob like domain"/>
    <property type="match status" value="1"/>
</dbReference>
<gene>
    <name evidence="2" type="ORF">FNZ56_00845</name>
</gene>
<dbReference type="PANTHER" id="PTHR12117:SF0">
    <property type="entry name" value="PROLYL 3-HYDROXYLASE OGFOD1"/>
    <property type="match status" value="1"/>
</dbReference>